<feature type="region of interest" description="Disordered" evidence="1">
    <location>
        <begin position="37"/>
        <end position="135"/>
    </location>
</feature>
<evidence type="ECO:0000256" key="1">
    <source>
        <dbReference type="SAM" id="MobiDB-lite"/>
    </source>
</evidence>
<dbReference type="EMBL" id="BAAABW010000028">
    <property type="protein sequence ID" value="GAA0372743.1"/>
    <property type="molecule type" value="Genomic_DNA"/>
</dbReference>
<feature type="compositionally biased region" description="Basic and acidic residues" evidence="1">
    <location>
        <begin position="81"/>
        <end position="91"/>
    </location>
</feature>
<sequence>MPTSGHTSPAEADRAGFGRIEEDGKVRVFRKTAGEMGLSFGFDSPRTKPVGEPTSERTTGPRSETEGRPTLLTVPGTAETRPADQRTERRAAPPGRTVGEYAVPSSLAPPRLTNVSRSTLACTTSITNPPSTSSK</sequence>
<comment type="caution">
    <text evidence="2">The sequence shown here is derived from an EMBL/GenBank/DDBJ whole genome shotgun (WGS) entry which is preliminary data.</text>
</comment>
<feature type="region of interest" description="Disordered" evidence="1">
    <location>
        <begin position="1"/>
        <end position="24"/>
    </location>
</feature>
<evidence type="ECO:0000313" key="3">
    <source>
        <dbReference type="Proteomes" id="UP001500063"/>
    </source>
</evidence>
<organism evidence="2 3">
    <name type="scientific">Streptomyces blastmyceticus</name>
    <dbReference type="NCBI Taxonomy" id="68180"/>
    <lineage>
        <taxon>Bacteria</taxon>
        <taxon>Bacillati</taxon>
        <taxon>Actinomycetota</taxon>
        <taxon>Actinomycetes</taxon>
        <taxon>Kitasatosporales</taxon>
        <taxon>Streptomycetaceae</taxon>
        <taxon>Streptomyces</taxon>
    </lineage>
</organism>
<reference evidence="2 3" key="1">
    <citation type="journal article" date="2019" name="Int. J. Syst. Evol. Microbiol.">
        <title>The Global Catalogue of Microorganisms (GCM) 10K type strain sequencing project: providing services to taxonomists for standard genome sequencing and annotation.</title>
        <authorList>
            <consortium name="The Broad Institute Genomics Platform"/>
            <consortium name="The Broad Institute Genome Sequencing Center for Infectious Disease"/>
            <person name="Wu L."/>
            <person name="Ma J."/>
        </authorList>
    </citation>
    <scope>NUCLEOTIDE SEQUENCE [LARGE SCALE GENOMIC DNA]</scope>
    <source>
        <strain evidence="2 3">JCM 4565</strain>
    </source>
</reference>
<name>A0ABN0XUB1_9ACTN</name>
<keyword evidence="3" id="KW-1185">Reference proteome</keyword>
<proteinExistence type="predicted"/>
<accession>A0ABN0XUB1</accession>
<feature type="compositionally biased region" description="Low complexity" evidence="1">
    <location>
        <begin position="123"/>
        <end position="135"/>
    </location>
</feature>
<dbReference type="Proteomes" id="UP001500063">
    <property type="component" value="Unassembled WGS sequence"/>
</dbReference>
<gene>
    <name evidence="2" type="ORF">GCM10010319_58710</name>
</gene>
<protein>
    <submittedName>
        <fullName evidence="2">Uncharacterized protein</fullName>
    </submittedName>
</protein>
<feature type="compositionally biased region" description="Polar residues" evidence="1">
    <location>
        <begin position="113"/>
        <end position="122"/>
    </location>
</feature>
<feature type="compositionally biased region" description="Basic and acidic residues" evidence="1">
    <location>
        <begin position="11"/>
        <end position="24"/>
    </location>
</feature>
<evidence type="ECO:0000313" key="2">
    <source>
        <dbReference type="EMBL" id="GAA0372743.1"/>
    </source>
</evidence>